<keyword evidence="6 7" id="KW-0413">Isomerase</keyword>
<dbReference type="SUPFAM" id="SSF51556">
    <property type="entry name" value="Metallo-dependent hydrolases"/>
    <property type="match status" value="1"/>
</dbReference>
<name>A0A415EX59_ENTCA</name>
<dbReference type="GO" id="GO:0042840">
    <property type="term" value="P:D-glucuronate catabolic process"/>
    <property type="evidence" value="ECO:0007669"/>
    <property type="project" value="TreeGrafter"/>
</dbReference>
<accession>A0A415EX59</accession>
<gene>
    <name evidence="7" type="primary">uxaC</name>
    <name evidence="8" type="ORF">DW084_01900</name>
</gene>
<evidence type="ECO:0000256" key="4">
    <source>
        <dbReference type="ARBA" id="ARBA00012546"/>
    </source>
</evidence>
<dbReference type="Proteomes" id="UP000286288">
    <property type="component" value="Unassembled WGS sequence"/>
</dbReference>
<dbReference type="EMBL" id="QRMZ01000002">
    <property type="protein sequence ID" value="RHK07904.1"/>
    <property type="molecule type" value="Genomic_DNA"/>
</dbReference>
<dbReference type="GO" id="GO:0008880">
    <property type="term" value="F:glucuronate isomerase activity"/>
    <property type="evidence" value="ECO:0007669"/>
    <property type="project" value="UniProtKB-UniRule"/>
</dbReference>
<sequence>MFLTDDFILKNSFAKELYHGYAKKQPIIDYHCHLDPKEIFEDQNFTNLTQAWLAGDHYKWRLMRANGVAESLITGDADDYEKFCAWAQTLEACIGNPLYVWTNLELKRIFGIDERLTLANAASIWEKANQQLQTKEFSPRGLIKKMAVEVICTTDDPIDSLTYHQKLAKESFAVYPTFRPDKAINLQNSEFPAYLKQLAAAANKEITSYQTLVEALAVRIFYFQQRGCRLADHSLSRLGEEAYDTAALEAIFQKRLTTGTLTNEEIRQFQTGLLIDLMRQYAKQGWTAQLHLMATRNNNQKLFQQLGPDSGGDAMGDDRLASGLSRTLAQLQAESLLPKTILYSLNPKDYPVLTALMGAFQEESKGKLQLGSAWWFNDTYSGMRYQLTTLAEGGILGNFVGMLTDSRSFLSYPRHEYFRRILCQVISEWVEDGQLPADEIYLGQIVADISYHNAKTYFDFPN</sequence>
<dbReference type="PANTHER" id="PTHR30068:SF4">
    <property type="entry name" value="URONATE ISOMERASE"/>
    <property type="match status" value="1"/>
</dbReference>
<comment type="similarity">
    <text evidence="3 7">Belongs to the metallo-dependent hydrolases superfamily. Uronate isomerase family.</text>
</comment>
<evidence type="ECO:0000313" key="9">
    <source>
        <dbReference type="Proteomes" id="UP000286288"/>
    </source>
</evidence>
<evidence type="ECO:0000256" key="6">
    <source>
        <dbReference type="ARBA" id="ARBA00023235"/>
    </source>
</evidence>
<dbReference type="HAMAP" id="MF_00675">
    <property type="entry name" value="UxaC"/>
    <property type="match status" value="1"/>
</dbReference>
<comment type="catalytic activity">
    <reaction evidence="1 7">
        <text>D-glucuronate = D-fructuronate</text>
        <dbReference type="Rhea" id="RHEA:13049"/>
        <dbReference type="ChEBI" id="CHEBI:58720"/>
        <dbReference type="ChEBI" id="CHEBI:59863"/>
        <dbReference type="EC" id="5.3.1.12"/>
    </reaction>
</comment>
<dbReference type="GO" id="GO:0019698">
    <property type="term" value="P:D-galacturonate catabolic process"/>
    <property type="evidence" value="ECO:0007669"/>
    <property type="project" value="TreeGrafter"/>
</dbReference>
<dbReference type="Pfam" id="PF02614">
    <property type="entry name" value="UxaC"/>
    <property type="match status" value="1"/>
</dbReference>
<dbReference type="InterPro" id="IPR003766">
    <property type="entry name" value="Uronate_isomerase"/>
</dbReference>
<dbReference type="EC" id="5.3.1.12" evidence="4 7"/>
<organism evidence="8 9">
    <name type="scientific">Enterococcus casseliflavus</name>
    <name type="common">Enterococcus flavescens</name>
    <dbReference type="NCBI Taxonomy" id="37734"/>
    <lineage>
        <taxon>Bacteria</taxon>
        <taxon>Bacillati</taxon>
        <taxon>Bacillota</taxon>
        <taxon>Bacilli</taxon>
        <taxon>Lactobacillales</taxon>
        <taxon>Enterococcaceae</taxon>
        <taxon>Enterococcus</taxon>
    </lineage>
</organism>
<dbReference type="AlphaFoldDB" id="A0A415EX59"/>
<dbReference type="RefSeq" id="WP_151195148.1">
    <property type="nucleotide sequence ID" value="NZ_JBNQWH010000001.1"/>
</dbReference>
<evidence type="ECO:0000313" key="8">
    <source>
        <dbReference type="EMBL" id="RHK07904.1"/>
    </source>
</evidence>
<dbReference type="PANTHER" id="PTHR30068">
    <property type="entry name" value="URONATE ISOMERASE"/>
    <property type="match status" value="1"/>
</dbReference>
<dbReference type="UniPathway" id="UPA00246"/>
<evidence type="ECO:0000256" key="7">
    <source>
        <dbReference type="HAMAP-Rule" id="MF_00675"/>
    </source>
</evidence>
<evidence type="ECO:0000256" key="3">
    <source>
        <dbReference type="ARBA" id="ARBA00008397"/>
    </source>
</evidence>
<comment type="caution">
    <text evidence="8">The sequence shown here is derived from an EMBL/GenBank/DDBJ whole genome shotgun (WGS) entry which is preliminary data.</text>
</comment>
<comment type="pathway">
    <text evidence="2 7">Carbohydrate metabolism; pentose and glucuronate interconversion.</text>
</comment>
<evidence type="ECO:0000256" key="5">
    <source>
        <dbReference type="ARBA" id="ARBA00020555"/>
    </source>
</evidence>
<dbReference type="Gene3D" id="3.20.20.140">
    <property type="entry name" value="Metal-dependent hydrolases"/>
    <property type="match status" value="1"/>
</dbReference>
<dbReference type="NCBIfam" id="NF002794">
    <property type="entry name" value="PRK02925.1"/>
    <property type="match status" value="1"/>
</dbReference>
<evidence type="ECO:0000256" key="1">
    <source>
        <dbReference type="ARBA" id="ARBA00001165"/>
    </source>
</evidence>
<dbReference type="Gene3D" id="1.10.2020.10">
    <property type="entry name" value="uronate isomerase, domain 2, chain A"/>
    <property type="match status" value="1"/>
</dbReference>
<protein>
    <recommendedName>
        <fullName evidence="5 7">Uronate isomerase</fullName>
        <ecNumber evidence="4 7">5.3.1.12</ecNumber>
    </recommendedName>
    <alternativeName>
        <fullName evidence="7">Glucuronate isomerase</fullName>
    </alternativeName>
    <alternativeName>
        <fullName evidence="7">Uronic isomerase</fullName>
    </alternativeName>
</protein>
<evidence type="ECO:0000256" key="2">
    <source>
        <dbReference type="ARBA" id="ARBA00004892"/>
    </source>
</evidence>
<proteinExistence type="inferred from homology"/>
<comment type="catalytic activity">
    <reaction evidence="7">
        <text>aldehydo-D-galacturonate = keto-D-tagaturonate</text>
        <dbReference type="Rhea" id="RHEA:27702"/>
        <dbReference type="ChEBI" id="CHEBI:12952"/>
        <dbReference type="ChEBI" id="CHEBI:17886"/>
    </reaction>
</comment>
<dbReference type="InterPro" id="IPR032466">
    <property type="entry name" value="Metal_Hydrolase"/>
</dbReference>
<reference evidence="8 9" key="1">
    <citation type="submission" date="2018-08" db="EMBL/GenBank/DDBJ databases">
        <title>A genome reference for cultivated species of the human gut microbiota.</title>
        <authorList>
            <person name="Zou Y."/>
            <person name="Xue W."/>
            <person name="Luo G."/>
        </authorList>
    </citation>
    <scope>NUCLEOTIDE SEQUENCE [LARGE SCALE GENOMIC DNA]</scope>
    <source>
        <strain evidence="8 9">AF48-16</strain>
    </source>
</reference>